<protein>
    <submittedName>
        <fullName evidence="1">DUF1045 domain-containing protein</fullName>
    </submittedName>
</protein>
<dbReference type="Gene3D" id="3.90.1140.10">
    <property type="entry name" value="Cyclic phosphodiesterase"/>
    <property type="match status" value="1"/>
</dbReference>
<dbReference type="Pfam" id="PF06299">
    <property type="entry name" value="DUF1045"/>
    <property type="match status" value="1"/>
</dbReference>
<dbReference type="InterPro" id="IPR009389">
    <property type="entry name" value="DUF1045"/>
</dbReference>
<accession>A0ABT1C6I9</accession>
<evidence type="ECO:0000313" key="2">
    <source>
        <dbReference type="Proteomes" id="UP001205906"/>
    </source>
</evidence>
<organism evidence="1 2">
    <name type="scientific">Mesorhizobium liriopis</name>
    <dbReference type="NCBI Taxonomy" id="2953882"/>
    <lineage>
        <taxon>Bacteria</taxon>
        <taxon>Pseudomonadati</taxon>
        <taxon>Pseudomonadota</taxon>
        <taxon>Alphaproteobacteria</taxon>
        <taxon>Hyphomicrobiales</taxon>
        <taxon>Phyllobacteriaceae</taxon>
        <taxon>Mesorhizobium</taxon>
    </lineage>
</organism>
<proteinExistence type="predicted"/>
<name>A0ABT1C6I9_9HYPH</name>
<evidence type="ECO:0000313" key="1">
    <source>
        <dbReference type="EMBL" id="MCO6050442.1"/>
    </source>
</evidence>
<sequence>MRFALYFTPPADHPLVGRAASWLGRDAFGGETRAIPEARANVTESARRYGFHATLKAPFRLHEGESVEALEAALDRFARETAPVTIPVLALKQLGRFFALVPDEQPAELTAFAARVVEAFEPFRAPLSAAEIAKRSPETLPRPERDNLLRWGYPYVMDAFQFHMTLTDKIAPEESDAMRAELEREFASFIGKPLAVDHLALFVEPEPGAPFTVQKLLRLEGRA</sequence>
<dbReference type="SUPFAM" id="SSF55144">
    <property type="entry name" value="LigT-like"/>
    <property type="match status" value="1"/>
</dbReference>
<dbReference type="NCBIfam" id="TIGR03223">
    <property type="entry name" value="Phn_opern_protn"/>
    <property type="match status" value="1"/>
</dbReference>
<dbReference type="EMBL" id="JAMXQS010000005">
    <property type="protein sequence ID" value="MCO6050442.1"/>
    <property type="molecule type" value="Genomic_DNA"/>
</dbReference>
<keyword evidence="2" id="KW-1185">Reference proteome</keyword>
<comment type="caution">
    <text evidence="1">The sequence shown here is derived from an EMBL/GenBank/DDBJ whole genome shotgun (WGS) entry which is preliminary data.</text>
</comment>
<reference evidence="1 2" key="1">
    <citation type="submission" date="2022-06" db="EMBL/GenBank/DDBJ databases">
        <title>Mesorhizobium sp. strain RP14 Genome sequencing and assembly.</title>
        <authorList>
            <person name="Kim I."/>
        </authorList>
    </citation>
    <scope>NUCLEOTIDE SEQUENCE [LARGE SCALE GENOMIC DNA]</scope>
    <source>
        <strain evidence="2">RP14(2022)</strain>
    </source>
</reference>
<dbReference type="Proteomes" id="UP001205906">
    <property type="component" value="Unassembled WGS sequence"/>
</dbReference>
<dbReference type="InterPro" id="IPR009097">
    <property type="entry name" value="Cyclic_Pdiesterase"/>
</dbReference>
<gene>
    <name evidence="1" type="ORF">NGM99_11680</name>
</gene>
<dbReference type="PIRSF" id="PIRSF033328">
    <property type="entry name" value="Phest_Mll4975"/>
    <property type="match status" value="1"/>
</dbReference>